<accession>A0A8T0HCA8</accession>
<gene>
    <name evidence="2" type="ORF">KC19_6G088500</name>
</gene>
<dbReference type="SUPFAM" id="SSF81383">
    <property type="entry name" value="F-box domain"/>
    <property type="match status" value="1"/>
</dbReference>
<name>A0A8T0HCA8_CERPU</name>
<dbReference type="InterPro" id="IPR036047">
    <property type="entry name" value="F-box-like_dom_sf"/>
</dbReference>
<feature type="domain" description="F-box" evidence="1">
    <location>
        <begin position="44"/>
        <end position="94"/>
    </location>
</feature>
<comment type="caution">
    <text evidence="2">The sequence shown here is derived from an EMBL/GenBank/DDBJ whole genome shotgun (WGS) entry which is preliminary data.</text>
</comment>
<dbReference type="PROSITE" id="PS50181">
    <property type="entry name" value="FBOX"/>
    <property type="match status" value="1"/>
</dbReference>
<dbReference type="Proteomes" id="UP000822688">
    <property type="component" value="Chromosome 6"/>
</dbReference>
<reference evidence="2 3" key="1">
    <citation type="submission" date="2020-06" db="EMBL/GenBank/DDBJ databases">
        <title>WGS assembly of Ceratodon purpureus strain R40.</title>
        <authorList>
            <person name="Carey S.B."/>
            <person name="Jenkins J."/>
            <person name="Shu S."/>
            <person name="Lovell J.T."/>
            <person name="Sreedasyam A."/>
            <person name="Maumus F."/>
            <person name="Tiley G.P."/>
            <person name="Fernandez-Pozo N."/>
            <person name="Barry K."/>
            <person name="Chen C."/>
            <person name="Wang M."/>
            <person name="Lipzen A."/>
            <person name="Daum C."/>
            <person name="Saski C.A."/>
            <person name="Payton A.C."/>
            <person name="Mcbreen J.C."/>
            <person name="Conrad R.E."/>
            <person name="Kollar L.M."/>
            <person name="Olsson S."/>
            <person name="Huttunen S."/>
            <person name="Landis J.B."/>
            <person name="Wickett N.J."/>
            <person name="Johnson M.G."/>
            <person name="Rensing S.A."/>
            <person name="Grimwood J."/>
            <person name="Schmutz J."/>
            <person name="Mcdaniel S.F."/>
        </authorList>
    </citation>
    <scope>NUCLEOTIDE SEQUENCE [LARGE SCALE GENOMIC DNA]</scope>
    <source>
        <strain evidence="2 3">R40</strain>
    </source>
</reference>
<sequence length="100" mass="11765">MLIDMLCKRLSEQGLGRKKKKQRGMTESEEGIDQLEAGDLLEMEDLWAKLPDEVQQKIFKLLRWRQLFRVCAVCKSFNEGINRYVHDLPLFRTALPVSKR</sequence>
<dbReference type="EMBL" id="CM026427">
    <property type="protein sequence ID" value="KAG0569411.1"/>
    <property type="molecule type" value="Genomic_DNA"/>
</dbReference>
<dbReference type="EMBL" id="CM026427">
    <property type="protein sequence ID" value="KAG0569412.1"/>
    <property type="molecule type" value="Genomic_DNA"/>
</dbReference>
<dbReference type="Pfam" id="PF12937">
    <property type="entry name" value="F-box-like"/>
    <property type="match status" value="1"/>
</dbReference>
<dbReference type="Gene3D" id="1.20.1280.50">
    <property type="match status" value="1"/>
</dbReference>
<proteinExistence type="predicted"/>
<dbReference type="CDD" id="cd09917">
    <property type="entry name" value="F-box_SF"/>
    <property type="match status" value="1"/>
</dbReference>
<evidence type="ECO:0000259" key="1">
    <source>
        <dbReference type="PROSITE" id="PS50181"/>
    </source>
</evidence>
<organism evidence="2 3">
    <name type="scientific">Ceratodon purpureus</name>
    <name type="common">Fire moss</name>
    <name type="synonym">Dicranum purpureum</name>
    <dbReference type="NCBI Taxonomy" id="3225"/>
    <lineage>
        <taxon>Eukaryota</taxon>
        <taxon>Viridiplantae</taxon>
        <taxon>Streptophyta</taxon>
        <taxon>Embryophyta</taxon>
        <taxon>Bryophyta</taxon>
        <taxon>Bryophytina</taxon>
        <taxon>Bryopsida</taxon>
        <taxon>Dicranidae</taxon>
        <taxon>Pseudoditrichales</taxon>
        <taxon>Ditrichaceae</taxon>
        <taxon>Ceratodon</taxon>
    </lineage>
</organism>
<protein>
    <recommendedName>
        <fullName evidence="1">F-box domain-containing protein</fullName>
    </recommendedName>
</protein>
<dbReference type="InterPro" id="IPR001810">
    <property type="entry name" value="F-box_dom"/>
</dbReference>
<keyword evidence="3" id="KW-1185">Reference proteome</keyword>
<dbReference type="AlphaFoldDB" id="A0A8T0HCA8"/>
<evidence type="ECO:0000313" key="3">
    <source>
        <dbReference type="Proteomes" id="UP000822688"/>
    </source>
</evidence>
<evidence type="ECO:0000313" key="2">
    <source>
        <dbReference type="EMBL" id="KAG0569411.1"/>
    </source>
</evidence>